<protein>
    <submittedName>
        <fullName evidence="1">Uncharacterized protein</fullName>
    </submittedName>
</protein>
<evidence type="ECO:0000313" key="1">
    <source>
        <dbReference type="EMBL" id="MBK1610553.1"/>
    </source>
</evidence>
<evidence type="ECO:0000313" key="2">
    <source>
        <dbReference type="Proteomes" id="UP000613452"/>
    </source>
</evidence>
<dbReference type="Proteomes" id="UP000613452">
    <property type="component" value="Unassembled WGS sequence"/>
</dbReference>
<dbReference type="EMBL" id="JAEFBZ010000001">
    <property type="protein sequence ID" value="MBK1610553.1"/>
    <property type="molecule type" value="Genomic_DNA"/>
</dbReference>
<comment type="caution">
    <text evidence="1">The sequence shown here is derived from an EMBL/GenBank/DDBJ whole genome shotgun (WGS) entry which is preliminary data.</text>
</comment>
<dbReference type="RefSeq" id="WP_200152361.1">
    <property type="nucleotide sequence ID" value="NZ_AP022934.1"/>
</dbReference>
<reference evidence="1 2" key="1">
    <citation type="submission" date="2020-12" db="EMBL/GenBank/DDBJ databases">
        <title>Genome assembly for a thermostable protease producing Bacillus cereus MAKP1 strain isolated from chicken gut.</title>
        <authorList>
            <person name="Malaviya A."/>
        </authorList>
    </citation>
    <scope>NUCLEOTIDE SEQUENCE [LARGE SCALE GENOMIC DNA]</scope>
    <source>
        <strain evidence="1 2">MAKP1</strain>
    </source>
</reference>
<organism evidence="1 2">
    <name type="scientific">Bacillus cereus</name>
    <dbReference type="NCBI Taxonomy" id="1396"/>
    <lineage>
        <taxon>Bacteria</taxon>
        <taxon>Bacillati</taxon>
        <taxon>Bacillota</taxon>
        <taxon>Bacilli</taxon>
        <taxon>Bacillales</taxon>
        <taxon>Bacillaceae</taxon>
        <taxon>Bacillus</taxon>
        <taxon>Bacillus cereus group</taxon>
    </lineage>
</organism>
<proteinExistence type="predicted"/>
<accession>A0ABD4LIL0</accession>
<gene>
    <name evidence="1" type="ORF">JCR31_21880</name>
</gene>
<name>A0ABD4LIL0_BACCE</name>
<dbReference type="AlphaFoldDB" id="A0ABD4LIL0"/>
<sequence>MYLVTLSPAFFAFAVVNCVDQAEFLHPAIPEVKASMMNAIDKYFYIIIVIGSFESVPIKIQ</sequence>